<feature type="compositionally biased region" description="Low complexity" evidence="6">
    <location>
        <begin position="25"/>
        <end position="38"/>
    </location>
</feature>
<evidence type="ECO:0000256" key="5">
    <source>
        <dbReference type="PROSITE-ProRule" id="PRU00708"/>
    </source>
</evidence>
<dbReference type="InterPro" id="IPR011990">
    <property type="entry name" value="TPR-like_helical_dom_sf"/>
</dbReference>
<dbReference type="Proteomes" id="UP000758155">
    <property type="component" value="Unassembled WGS sequence"/>
</dbReference>
<feature type="compositionally biased region" description="Basic and acidic residues" evidence="6">
    <location>
        <begin position="162"/>
        <end position="189"/>
    </location>
</feature>
<comment type="caution">
    <text evidence="7">The sequence shown here is derived from an EMBL/GenBank/DDBJ whole genome shotgun (WGS) entry which is preliminary data.</text>
</comment>
<sequence>MLAVASKSSDRESSLPRLLKSFGDASPPRVASSPPSRSFVPSASAVLPWSSISQLSPWNLPDAAAPEHDARTLMSLLRTLDRTSAVSQHQAPFLSFLCPVLQQANKSRRSFGHSALKHVSPSNAPNGDPMEAMFIRALVRAGSCSKHARRMHTAHTAAPPKPQEKTRRRSLSDHGQQHDQRGFKTKAERNGPLNKAGQFAKKELKAMVDYYGIELDTRPEDDRMVEDEGPLVWNVGDNHEPWPLREATDFFHIRRLKKLLEDDESPHEQVFDTYKQLPSPGVVYLDTDTIRRLLHHLSVVERPTPEAMQRFMSVLDDMKSAHIHINQSEWTTAIYFAGRCMGTVSSEELTSALNLWRDMEHRAGVKGGFVTLNVLFDVAVKAGKYTLADTFLKELQARKLKLHRHFRVSLLYYYGVLRNGSAVRQTYQDLVEAGEIVDTAVMNAVVAALFRAGEPAAAEHVFERMKKLHAAKDPPAPGHRFFMNSWRDRRAVGLHFTHTARSLKKAMDQEQLKELQDYAPIAPNSRTYALLIRHHSTVSGDIDRVNELLQEARSYSIPIEGTTFIVMFHGFGSFGGIRYSSWTADKLERLWSQFLQAIANKTDRTWLSALAVISALKAFKRCTNHDRTLSAWEEIRPSWQPNEQELESVMQELRRIDVKPGFFSKNPRVRR</sequence>
<dbReference type="Pfam" id="PF01535">
    <property type="entry name" value="PPR"/>
    <property type="match status" value="1"/>
</dbReference>
<feature type="region of interest" description="Disordered" evidence="6">
    <location>
        <begin position="145"/>
        <end position="196"/>
    </location>
</feature>
<keyword evidence="2" id="KW-0677">Repeat</keyword>
<dbReference type="PANTHER" id="PTHR47447:SF23">
    <property type="entry name" value="PENTACOTRIPEPTIDE-REPEAT REGION OF PRORP DOMAIN-CONTAINING PROTEIN"/>
    <property type="match status" value="1"/>
</dbReference>
<dbReference type="Gene3D" id="1.25.40.10">
    <property type="entry name" value="Tetratricopeptide repeat domain"/>
    <property type="match status" value="2"/>
</dbReference>
<dbReference type="InterPro" id="IPR002885">
    <property type="entry name" value="PPR_rpt"/>
</dbReference>
<gene>
    <name evidence="7" type="ORF">E8E12_003220</name>
</gene>
<evidence type="ECO:0000256" key="6">
    <source>
        <dbReference type="SAM" id="MobiDB-lite"/>
    </source>
</evidence>
<comment type="function">
    <text evidence="3">Regulates mitochondrial small subunit maturation by controlling 15S rRNA 5'-end processing. Localizes to the 5' precursor of the 15S rRNA in a position that is subsequently occupied by mS47 in the mature yeast mtSSU. Uses structure and sequence-specific RNA recognition, binding to a single-stranded region of the precursor and specifically recognizing bases -6 to -1. The exchange of Ccm1 for mS47 is coupled to the irreversible removal of precursor rRNA that is accompanied by conformational changes of the mitoribosomal proteins uS5m and mS26. These conformational changes signal completion of 5'-end rRNA processing through protection of the mature 5'-end of the 15S rRNA and stabilization of mS47. The removal of the 5' precursor together with the dissociation of Ccm1 may be catalyzed by the 5'-3' exoribonuclease Pet127. Involved in the specific removal of group I introns in mitochondrial encoded transcripts.</text>
</comment>
<protein>
    <recommendedName>
        <fullName evidence="9">Pentatricopeptide repeat protein</fullName>
    </recommendedName>
</protein>
<evidence type="ECO:0000256" key="4">
    <source>
        <dbReference type="ARBA" id="ARBA00044511"/>
    </source>
</evidence>
<dbReference type="AlphaFoldDB" id="A0A9P4WJM6"/>
<dbReference type="PANTHER" id="PTHR47447">
    <property type="entry name" value="OS03G0856100 PROTEIN"/>
    <property type="match status" value="1"/>
</dbReference>
<evidence type="ECO:0000256" key="2">
    <source>
        <dbReference type="ARBA" id="ARBA00022737"/>
    </source>
</evidence>
<evidence type="ECO:0008006" key="9">
    <source>
        <dbReference type="Google" id="ProtNLM"/>
    </source>
</evidence>
<proteinExistence type="inferred from homology"/>
<dbReference type="OrthoDB" id="1908178at2759"/>
<keyword evidence="8" id="KW-1185">Reference proteome</keyword>
<name>A0A9P4WJM6_9PLEO</name>
<dbReference type="PROSITE" id="PS51375">
    <property type="entry name" value="PPR"/>
    <property type="match status" value="1"/>
</dbReference>
<reference evidence="7" key="1">
    <citation type="submission" date="2019-04" db="EMBL/GenBank/DDBJ databases">
        <title>Sequencing of skin fungus with MAO and IRED activity.</title>
        <authorList>
            <person name="Marsaioli A.J."/>
            <person name="Bonatto J.M.C."/>
            <person name="Reis Junior O."/>
        </authorList>
    </citation>
    <scope>NUCLEOTIDE SEQUENCE</scope>
    <source>
        <strain evidence="7">28M1</strain>
    </source>
</reference>
<evidence type="ECO:0000256" key="1">
    <source>
        <dbReference type="ARBA" id="ARBA00006192"/>
    </source>
</evidence>
<feature type="region of interest" description="Disordered" evidence="6">
    <location>
        <begin position="1"/>
        <end position="38"/>
    </location>
</feature>
<comment type="similarity">
    <text evidence="1">Belongs to the CCM1 family.</text>
</comment>
<organism evidence="7 8">
    <name type="scientific">Didymella heteroderae</name>
    <dbReference type="NCBI Taxonomy" id="1769908"/>
    <lineage>
        <taxon>Eukaryota</taxon>
        <taxon>Fungi</taxon>
        <taxon>Dikarya</taxon>
        <taxon>Ascomycota</taxon>
        <taxon>Pezizomycotina</taxon>
        <taxon>Dothideomycetes</taxon>
        <taxon>Pleosporomycetidae</taxon>
        <taxon>Pleosporales</taxon>
        <taxon>Pleosporineae</taxon>
        <taxon>Didymellaceae</taxon>
        <taxon>Didymella</taxon>
    </lineage>
</organism>
<feature type="repeat" description="PPR" evidence="5">
    <location>
        <begin position="438"/>
        <end position="472"/>
    </location>
</feature>
<evidence type="ECO:0000313" key="7">
    <source>
        <dbReference type="EMBL" id="KAF3034059.1"/>
    </source>
</evidence>
<accession>A0A9P4WJM6</accession>
<evidence type="ECO:0000313" key="8">
    <source>
        <dbReference type="Proteomes" id="UP000758155"/>
    </source>
</evidence>
<dbReference type="EMBL" id="SWKV01000072">
    <property type="protein sequence ID" value="KAF3034059.1"/>
    <property type="molecule type" value="Genomic_DNA"/>
</dbReference>
<comment type="subunit">
    <text evidence="4">Binds to mitochondrial small subunit 15S rRNA.</text>
</comment>
<evidence type="ECO:0000256" key="3">
    <source>
        <dbReference type="ARBA" id="ARBA00044493"/>
    </source>
</evidence>